<dbReference type="Pfam" id="PF10099">
    <property type="entry name" value="RskA_C"/>
    <property type="match status" value="1"/>
</dbReference>
<evidence type="ECO:0000313" key="15">
    <source>
        <dbReference type="Proteomes" id="UP000276232"/>
    </source>
</evidence>
<evidence type="ECO:0000259" key="13">
    <source>
        <dbReference type="Pfam" id="PF10099"/>
    </source>
</evidence>
<dbReference type="InParanoid" id="A0A3N1HT81"/>
<dbReference type="OrthoDB" id="153510at2"/>
<dbReference type="EMBL" id="RJKN01000001">
    <property type="protein sequence ID" value="ROP45596.1"/>
    <property type="molecule type" value="Genomic_DNA"/>
</dbReference>
<keyword evidence="15" id="KW-1185">Reference proteome</keyword>
<evidence type="ECO:0000256" key="1">
    <source>
        <dbReference type="ARBA" id="ARBA00004167"/>
    </source>
</evidence>
<keyword evidence="4 12" id="KW-0812">Transmembrane</keyword>
<feature type="region of interest" description="Disordered" evidence="11">
    <location>
        <begin position="212"/>
        <end position="233"/>
    </location>
</feature>
<evidence type="ECO:0000256" key="5">
    <source>
        <dbReference type="ARBA" id="ARBA00022989"/>
    </source>
</evidence>
<evidence type="ECO:0000313" key="14">
    <source>
        <dbReference type="EMBL" id="ROP45596.1"/>
    </source>
</evidence>
<feature type="transmembrane region" description="Helical" evidence="12">
    <location>
        <begin position="106"/>
        <end position="126"/>
    </location>
</feature>
<sequence>MTVLPPQSPWRTGDDARDLLGAYALDAVDDVERARVERLLREDADAAAEAASFRETASRLAVAVAATPPPALRARVLAEVARTRQEAPSAVRPADRRRAGARSVRLLAAACGVLLVGCLGLGAALVGQDDPAPALVATGELAGGTAAVLQVDDRYVVVGEGLEDLPADRVYQLWAVSGPDAAPVPAGFLAPAEGGGLSADLEDWRAGDTLAVTEEPTGGSPAPTGEILTTVAT</sequence>
<evidence type="ECO:0000256" key="3">
    <source>
        <dbReference type="ARBA" id="ARBA00022475"/>
    </source>
</evidence>
<feature type="domain" description="Anti-sigma K factor RskA C-terminal" evidence="13">
    <location>
        <begin position="73"/>
        <end position="227"/>
    </location>
</feature>
<dbReference type="InterPro" id="IPR041916">
    <property type="entry name" value="Anti_sigma_zinc_sf"/>
</dbReference>
<dbReference type="GO" id="GO:0005886">
    <property type="term" value="C:plasma membrane"/>
    <property type="evidence" value="ECO:0007669"/>
    <property type="project" value="UniProtKB-SubCell"/>
</dbReference>
<dbReference type="AlphaFoldDB" id="A0A3N1HT81"/>
<dbReference type="Proteomes" id="UP000276232">
    <property type="component" value="Unassembled WGS sequence"/>
</dbReference>
<dbReference type="Gene3D" id="1.10.10.1320">
    <property type="entry name" value="Anti-sigma factor, zinc-finger domain"/>
    <property type="match status" value="1"/>
</dbReference>
<comment type="caution">
    <text evidence="14">The sequence shown here is derived from an EMBL/GenBank/DDBJ whole genome shotgun (WGS) entry which is preliminary data.</text>
</comment>
<organism evidence="14 15">
    <name type="scientific">Pseudokineococcus lusitanus</name>
    <dbReference type="NCBI Taxonomy" id="763993"/>
    <lineage>
        <taxon>Bacteria</taxon>
        <taxon>Bacillati</taxon>
        <taxon>Actinomycetota</taxon>
        <taxon>Actinomycetes</taxon>
        <taxon>Kineosporiales</taxon>
        <taxon>Kineosporiaceae</taxon>
        <taxon>Pseudokineococcus</taxon>
    </lineage>
</organism>
<keyword evidence="6" id="KW-0805">Transcription regulation</keyword>
<keyword evidence="5 12" id="KW-1133">Transmembrane helix</keyword>
<dbReference type="GO" id="GO:0016989">
    <property type="term" value="F:sigma factor antagonist activity"/>
    <property type="evidence" value="ECO:0007669"/>
    <property type="project" value="TreeGrafter"/>
</dbReference>
<dbReference type="InterPro" id="IPR051474">
    <property type="entry name" value="Anti-sigma-K/W_factor"/>
</dbReference>
<evidence type="ECO:0000256" key="11">
    <source>
        <dbReference type="SAM" id="MobiDB-lite"/>
    </source>
</evidence>
<evidence type="ECO:0000256" key="2">
    <source>
        <dbReference type="ARBA" id="ARBA00004236"/>
    </source>
</evidence>
<dbReference type="RefSeq" id="WP_148057975.1">
    <property type="nucleotide sequence ID" value="NZ_RJKN01000001.1"/>
</dbReference>
<evidence type="ECO:0000256" key="8">
    <source>
        <dbReference type="ARBA" id="ARBA00023163"/>
    </source>
</evidence>
<dbReference type="PANTHER" id="PTHR37461:SF1">
    <property type="entry name" value="ANTI-SIGMA-K FACTOR RSKA"/>
    <property type="match status" value="1"/>
</dbReference>
<evidence type="ECO:0000256" key="7">
    <source>
        <dbReference type="ARBA" id="ARBA00023136"/>
    </source>
</evidence>
<keyword evidence="3" id="KW-1003">Cell membrane</keyword>
<keyword evidence="8" id="KW-0804">Transcription</keyword>
<dbReference type="GO" id="GO:0006417">
    <property type="term" value="P:regulation of translation"/>
    <property type="evidence" value="ECO:0007669"/>
    <property type="project" value="TreeGrafter"/>
</dbReference>
<dbReference type="InterPro" id="IPR018764">
    <property type="entry name" value="RskA_C"/>
</dbReference>
<reference evidence="14 15" key="1">
    <citation type="journal article" date="2015" name="Stand. Genomic Sci.">
        <title>Genomic Encyclopedia of Bacterial and Archaeal Type Strains, Phase III: the genomes of soil and plant-associated and newly described type strains.</title>
        <authorList>
            <person name="Whitman W.B."/>
            <person name="Woyke T."/>
            <person name="Klenk H.P."/>
            <person name="Zhou Y."/>
            <person name="Lilburn T.G."/>
            <person name="Beck B.J."/>
            <person name="De Vos P."/>
            <person name="Vandamme P."/>
            <person name="Eisen J.A."/>
            <person name="Garrity G."/>
            <person name="Hugenholtz P."/>
            <person name="Kyrpides N.C."/>
        </authorList>
    </citation>
    <scope>NUCLEOTIDE SEQUENCE [LARGE SCALE GENOMIC DNA]</scope>
    <source>
        <strain evidence="14 15">CECT 7306</strain>
    </source>
</reference>
<proteinExistence type="predicted"/>
<dbReference type="PANTHER" id="PTHR37461">
    <property type="entry name" value="ANTI-SIGMA-K FACTOR RSKA"/>
    <property type="match status" value="1"/>
</dbReference>
<gene>
    <name evidence="14" type="ORF">EDC03_0200</name>
</gene>
<evidence type="ECO:0000256" key="4">
    <source>
        <dbReference type="ARBA" id="ARBA00022692"/>
    </source>
</evidence>
<comment type="subcellular location">
    <subcellularLocation>
        <location evidence="2">Cell membrane</location>
    </subcellularLocation>
    <subcellularLocation>
        <location evidence="1">Membrane</location>
        <topology evidence="1">Single-pass membrane protein</topology>
    </subcellularLocation>
</comment>
<evidence type="ECO:0000256" key="6">
    <source>
        <dbReference type="ARBA" id="ARBA00023015"/>
    </source>
</evidence>
<evidence type="ECO:0000256" key="9">
    <source>
        <dbReference type="ARBA" id="ARBA00029829"/>
    </source>
</evidence>
<keyword evidence="7 12" id="KW-0472">Membrane</keyword>
<name>A0A3N1HT81_9ACTN</name>
<evidence type="ECO:0000256" key="10">
    <source>
        <dbReference type="ARBA" id="ARBA00030803"/>
    </source>
</evidence>
<protein>
    <recommendedName>
        <fullName evidence="10">Regulator of SigK</fullName>
    </recommendedName>
    <alternativeName>
        <fullName evidence="9">Sigma-K anti-sigma factor RskA</fullName>
    </alternativeName>
</protein>
<accession>A0A3N1HT81</accession>
<evidence type="ECO:0000256" key="12">
    <source>
        <dbReference type="SAM" id="Phobius"/>
    </source>
</evidence>